<organism evidence="1 2">
    <name type="scientific">Kitasatospora gansuensis</name>
    <dbReference type="NCBI Taxonomy" id="258050"/>
    <lineage>
        <taxon>Bacteria</taxon>
        <taxon>Bacillati</taxon>
        <taxon>Actinomycetota</taxon>
        <taxon>Actinomycetes</taxon>
        <taxon>Kitasatosporales</taxon>
        <taxon>Streptomycetaceae</taxon>
        <taxon>Kitasatospora</taxon>
    </lineage>
</organism>
<reference evidence="1 2" key="1">
    <citation type="submission" date="2020-08" db="EMBL/GenBank/DDBJ databases">
        <title>Sequencing the genomes of 1000 actinobacteria strains.</title>
        <authorList>
            <person name="Klenk H.-P."/>
        </authorList>
    </citation>
    <scope>NUCLEOTIDE SEQUENCE [LARGE SCALE GENOMIC DNA]</scope>
    <source>
        <strain evidence="1 2">DSM 44786</strain>
    </source>
</reference>
<keyword evidence="2" id="KW-1185">Reference proteome</keyword>
<dbReference type="RefSeq" id="WP_184919831.1">
    <property type="nucleotide sequence ID" value="NZ_JACHJR010000001.1"/>
</dbReference>
<accession>A0A7W7WJ44</accession>
<protein>
    <submittedName>
        <fullName evidence="1">Uncharacterized protein</fullName>
    </submittedName>
</protein>
<gene>
    <name evidence="1" type="ORF">F4556_005002</name>
</gene>
<dbReference type="AlphaFoldDB" id="A0A7W7WJ44"/>
<name>A0A7W7WJ44_9ACTN</name>
<dbReference type="EMBL" id="JACHJR010000001">
    <property type="protein sequence ID" value="MBB4949467.1"/>
    <property type="molecule type" value="Genomic_DNA"/>
</dbReference>
<evidence type="ECO:0000313" key="1">
    <source>
        <dbReference type="EMBL" id="MBB4949467.1"/>
    </source>
</evidence>
<proteinExistence type="predicted"/>
<sequence>MTKIRIDPNVRVRGNLTYAGLDDVTGELKEHAEVEVYEPESGLAGHGHVEQIDLERGLVYVAVHWKTLSAPQAQRGPATPPLLSV</sequence>
<dbReference type="Proteomes" id="UP000573327">
    <property type="component" value="Unassembled WGS sequence"/>
</dbReference>
<evidence type="ECO:0000313" key="2">
    <source>
        <dbReference type="Proteomes" id="UP000573327"/>
    </source>
</evidence>
<comment type="caution">
    <text evidence="1">The sequence shown here is derived from an EMBL/GenBank/DDBJ whole genome shotgun (WGS) entry which is preliminary data.</text>
</comment>